<sequence length="179" mass="19907">MKSTDSSSHSESVQDMQQQQQQRGMASSNGGSRHGAHEDYNNNEYHDQEAVDSVDEEDALPSGSVSYHTPSPRRGSKSSSLMSLAFPLSRVKRLIKSEGEIQWVGMEAAFLIAKAAELFLEKFVEDSFDQMTDNNRMYLSYGDLSSHVMSTERLEFLADFVPEKVAASIALSTKIETDN</sequence>
<keyword evidence="2" id="KW-1185">Reference proteome</keyword>
<reference evidence="2" key="1">
    <citation type="journal article" date="2024" name="Proc. Natl. Acad. Sci. U.S.A.">
        <title>Extraordinary preservation of gene collinearity over three hundred million years revealed in homosporous lycophytes.</title>
        <authorList>
            <person name="Li C."/>
            <person name="Wickell D."/>
            <person name="Kuo L.Y."/>
            <person name="Chen X."/>
            <person name="Nie B."/>
            <person name="Liao X."/>
            <person name="Peng D."/>
            <person name="Ji J."/>
            <person name="Jenkins J."/>
            <person name="Williams M."/>
            <person name="Shu S."/>
            <person name="Plott C."/>
            <person name="Barry K."/>
            <person name="Rajasekar S."/>
            <person name="Grimwood J."/>
            <person name="Han X."/>
            <person name="Sun S."/>
            <person name="Hou Z."/>
            <person name="He W."/>
            <person name="Dai G."/>
            <person name="Sun C."/>
            <person name="Schmutz J."/>
            <person name="Leebens-Mack J.H."/>
            <person name="Li F.W."/>
            <person name="Wang L."/>
        </authorList>
    </citation>
    <scope>NUCLEOTIDE SEQUENCE [LARGE SCALE GENOMIC DNA]</scope>
    <source>
        <strain evidence="2">cv. PW_Plant_1</strain>
    </source>
</reference>
<comment type="caution">
    <text evidence="1">The sequence shown here is derived from an EMBL/GenBank/DDBJ whole genome shotgun (WGS) entry which is preliminary data.</text>
</comment>
<dbReference type="EMBL" id="CM055106">
    <property type="protein sequence ID" value="KAJ7528674.1"/>
    <property type="molecule type" value="Genomic_DNA"/>
</dbReference>
<dbReference type="Proteomes" id="UP001162992">
    <property type="component" value="Chromosome 15"/>
</dbReference>
<accession>A0ACC2BFV3</accession>
<organism evidence="1 2">
    <name type="scientific">Diphasiastrum complanatum</name>
    <name type="common">Issler's clubmoss</name>
    <name type="synonym">Lycopodium complanatum</name>
    <dbReference type="NCBI Taxonomy" id="34168"/>
    <lineage>
        <taxon>Eukaryota</taxon>
        <taxon>Viridiplantae</taxon>
        <taxon>Streptophyta</taxon>
        <taxon>Embryophyta</taxon>
        <taxon>Tracheophyta</taxon>
        <taxon>Lycopodiopsida</taxon>
        <taxon>Lycopodiales</taxon>
        <taxon>Lycopodiaceae</taxon>
        <taxon>Lycopodioideae</taxon>
        <taxon>Diphasiastrum</taxon>
    </lineage>
</organism>
<protein>
    <submittedName>
        <fullName evidence="1">Uncharacterized protein</fullName>
    </submittedName>
</protein>
<proteinExistence type="predicted"/>
<evidence type="ECO:0000313" key="1">
    <source>
        <dbReference type="EMBL" id="KAJ7528674.1"/>
    </source>
</evidence>
<name>A0ACC2BFV3_DIPCM</name>
<evidence type="ECO:0000313" key="2">
    <source>
        <dbReference type="Proteomes" id="UP001162992"/>
    </source>
</evidence>
<gene>
    <name evidence="1" type="ORF">O6H91_15G013300</name>
</gene>